<evidence type="ECO:0000313" key="2">
    <source>
        <dbReference type="Proteomes" id="UP000276133"/>
    </source>
</evidence>
<dbReference type="EMBL" id="REGN01001322">
    <property type="protein sequence ID" value="RNA35476.1"/>
    <property type="molecule type" value="Genomic_DNA"/>
</dbReference>
<accession>A0A3M7SI73</accession>
<keyword evidence="2" id="KW-1185">Reference proteome</keyword>
<reference evidence="1 2" key="1">
    <citation type="journal article" date="2018" name="Sci. Rep.">
        <title>Genomic signatures of local adaptation to the degree of environmental predictability in rotifers.</title>
        <authorList>
            <person name="Franch-Gras L."/>
            <person name="Hahn C."/>
            <person name="Garcia-Roger E.M."/>
            <person name="Carmona M.J."/>
            <person name="Serra M."/>
            <person name="Gomez A."/>
        </authorList>
    </citation>
    <scope>NUCLEOTIDE SEQUENCE [LARGE SCALE GENOMIC DNA]</scope>
    <source>
        <strain evidence="1">HYR1</strain>
    </source>
</reference>
<name>A0A3M7SI73_BRAPC</name>
<gene>
    <name evidence="1" type="ORF">BpHYR1_013034</name>
</gene>
<sequence>MFKTWYFCCPDNDNAIVGENCRLRINRPCDYFDFFQLNRGYKLHKKLLKKEKVLLEIYNSRENTLGQIYRKNFANESKFRLINRMKDYEKSGYNLMINMWHWSKPNSVIVKF</sequence>
<proteinExistence type="predicted"/>
<dbReference type="AlphaFoldDB" id="A0A3M7SI73"/>
<evidence type="ECO:0000313" key="1">
    <source>
        <dbReference type="EMBL" id="RNA35476.1"/>
    </source>
</evidence>
<organism evidence="1 2">
    <name type="scientific">Brachionus plicatilis</name>
    <name type="common">Marine rotifer</name>
    <name type="synonym">Brachionus muelleri</name>
    <dbReference type="NCBI Taxonomy" id="10195"/>
    <lineage>
        <taxon>Eukaryota</taxon>
        <taxon>Metazoa</taxon>
        <taxon>Spiralia</taxon>
        <taxon>Gnathifera</taxon>
        <taxon>Rotifera</taxon>
        <taxon>Eurotatoria</taxon>
        <taxon>Monogononta</taxon>
        <taxon>Pseudotrocha</taxon>
        <taxon>Ploima</taxon>
        <taxon>Brachionidae</taxon>
        <taxon>Brachionus</taxon>
    </lineage>
</organism>
<dbReference type="Proteomes" id="UP000276133">
    <property type="component" value="Unassembled WGS sequence"/>
</dbReference>
<protein>
    <submittedName>
        <fullName evidence="1">Uncharacterized protein</fullName>
    </submittedName>
</protein>
<comment type="caution">
    <text evidence="1">The sequence shown here is derived from an EMBL/GenBank/DDBJ whole genome shotgun (WGS) entry which is preliminary data.</text>
</comment>